<feature type="domain" description="CheC-like protein" evidence="2">
    <location>
        <begin position="111"/>
        <end position="144"/>
    </location>
</feature>
<dbReference type="AlphaFoldDB" id="A0A7D5R710"/>
<dbReference type="SUPFAM" id="SSF103039">
    <property type="entry name" value="CheC-like"/>
    <property type="match status" value="1"/>
</dbReference>
<dbReference type="GeneID" id="56067842"/>
<dbReference type="Pfam" id="PF04509">
    <property type="entry name" value="CheC"/>
    <property type="match status" value="1"/>
</dbReference>
<dbReference type="KEGG" id="nue:C5F50_07055"/>
<name>A0A7D5R710_9ARCH</name>
<dbReference type="Proteomes" id="UP000509478">
    <property type="component" value="Chromosome"/>
</dbReference>
<dbReference type="InterPro" id="IPR028976">
    <property type="entry name" value="CheC-like_sf"/>
</dbReference>
<dbReference type="InterPro" id="IPR007597">
    <property type="entry name" value="CheC"/>
</dbReference>
<dbReference type="GO" id="GO:0016787">
    <property type="term" value="F:hydrolase activity"/>
    <property type="evidence" value="ECO:0007669"/>
    <property type="project" value="InterPro"/>
</dbReference>
<gene>
    <name evidence="3" type="ORF">C5F50_07055</name>
</gene>
<dbReference type="GO" id="GO:0006935">
    <property type="term" value="P:chemotaxis"/>
    <property type="evidence" value="ECO:0007669"/>
    <property type="project" value="UniProtKB-KW"/>
</dbReference>
<evidence type="ECO:0000313" key="3">
    <source>
        <dbReference type="EMBL" id="QLH06858.1"/>
    </source>
</evidence>
<sequence>MQVSQLSQSDLQKLDKVISAFINKKMVPSLSALTNDEVKFLSIKTSELGLDEISTIVPQTEFQENDVGVYITCEGDMKLGILFHLPLGDAKKLASMLLGSEANSDLSLEGKSSLAEIGNILAASLFNAINEKTGCKIMSSVPGLAIDTAEVLLESPIIETAVSNTFIHIYGELHCTGSQLIISASIFQDPVEAKKIIGLN</sequence>
<evidence type="ECO:0000256" key="1">
    <source>
        <dbReference type="ARBA" id="ARBA00022500"/>
    </source>
</evidence>
<dbReference type="Gene3D" id="3.40.1550.10">
    <property type="entry name" value="CheC-like"/>
    <property type="match status" value="1"/>
</dbReference>
<evidence type="ECO:0000259" key="2">
    <source>
        <dbReference type="Pfam" id="PF04509"/>
    </source>
</evidence>
<evidence type="ECO:0000313" key="4">
    <source>
        <dbReference type="Proteomes" id="UP000509478"/>
    </source>
</evidence>
<accession>A0A7D5R710</accession>
<protein>
    <recommendedName>
        <fullName evidence="2">CheC-like protein domain-containing protein</fullName>
    </recommendedName>
</protein>
<keyword evidence="1" id="KW-0145">Chemotaxis</keyword>
<dbReference type="EMBL" id="CP026995">
    <property type="protein sequence ID" value="QLH06858.1"/>
    <property type="molecule type" value="Genomic_DNA"/>
</dbReference>
<keyword evidence="4" id="KW-1185">Reference proteome</keyword>
<proteinExistence type="predicted"/>
<organism evidence="3 4">
    <name type="scientific">Nitrosopumilus ureiphilus</name>
    <dbReference type="NCBI Taxonomy" id="1470067"/>
    <lineage>
        <taxon>Archaea</taxon>
        <taxon>Nitrososphaerota</taxon>
        <taxon>Nitrososphaeria</taxon>
        <taxon>Nitrosopumilales</taxon>
        <taxon>Nitrosopumilaceae</taxon>
        <taxon>Nitrosopumilus</taxon>
    </lineage>
</organism>
<reference evidence="3 4" key="1">
    <citation type="submission" date="2018-02" db="EMBL/GenBank/DDBJ databases">
        <title>Complete genome of Nitrosopumilus ureaphilus PS0.</title>
        <authorList>
            <person name="Qin W."/>
            <person name="Zheng Y."/>
            <person name="Stahl D.A."/>
        </authorList>
    </citation>
    <scope>NUCLEOTIDE SEQUENCE [LARGE SCALE GENOMIC DNA]</scope>
    <source>
        <strain evidence="3 4">PS0</strain>
    </source>
</reference>
<dbReference type="RefSeq" id="WP_179370720.1">
    <property type="nucleotide sequence ID" value="NZ_CP026995.1"/>
</dbReference>
<dbReference type="OrthoDB" id="9551at2157"/>